<feature type="domain" description="Copper acquisition factor BIM1-like" evidence="10">
    <location>
        <begin position="18"/>
        <end position="153"/>
    </location>
</feature>
<comment type="caution">
    <text evidence="11">The sequence shown here is derived from an EMBL/GenBank/DDBJ whole genome shotgun (WGS) entry which is preliminary data.</text>
</comment>
<evidence type="ECO:0000259" key="10">
    <source>
        <dbReference type="Pfam" id="PF20238"/>
    </source>
</evidence>
<dbReference type="InterPro" id="IPR046530">
    <property type="entry name" value="BIM1-like_dom"/>
</dbReference>
<feature type="chain" id="PRO_5043530427" description="Copper acquisition factor BIM1-like domain-containing protein" evidence="9">
    <location>
        <begin position="19"/>
        <end position="211"/>
    </location>
</feature>
<keyword evidence="6" id="KW-0325">Glycoprotein</keyword>
<comment type="subcellular location">
    <subcellularLocation>
        <location evidence="1">Cell membrane</location>
        <topology evidence="1">Lipid-anchor</topology>
        <topology evidence="1">GPI-anchor</topology>
    </subcellularLocation>
</comment>
<dbReference type="CDD" id="cd21176">
    <property type="entry name" value="LPMO_auxiliary-like"/>
    <property type="match status" value="1"/>
</dbReference>
<dbReference type="InterPro" id="IPR046936">
    <property type="entry name" value="BIM1-like"/>
</dbReference>
<evidence type="ECO:0000256" key="1">
    <source>
        <dbReference type="ARBA" id="ARBA00004609"/>
    </source>
</evidence>
<keyword evidence="2" id="KW-1003">Cell membrane</keyword>
<keyword evidence="4 9" id="KW-0732">Signal</keyword>
<dbReference type="AlphaFoldDB" id="A0AAW0EGJ8"/>
<proteinExistence type="predicted"/>
<reference evidence="11 12" key="1">
    <citation type="journal article" date="2024" name="J Genomics">
        <title>Draft genome sequencing and assembly of Favolaschia claudopus CIRM-BRFM 2984 isolated from oak limbs.</title>
        <authorList>
            <person name="Navarro D."/>
            <person name="Drula E."/>
            <person name="Chaduli D."/>
            <person name="Cazenave R."/>
            <person name="Ahrendt S."/>
            <person name="Wang J."/>
            <person name="Lipzen A."/>
            <person name="Daum C."/>
            <person name="Barry K."/>
            <person name="Grigoriev I.V."/>
            <person name="Favel A."/>
            <person name="Rosso M.N."/>
            <person name="Martin F."/>
        </authorList>
    </citation>
    <scope>NUCLEOTIDE SEQUENCE [LARGE SCALE GENOMIC DNA]</scope>
    <source>
        <strain evidence="11 12">CIRM-BRFM 2984</strain>
    </source>
</reference>
<evidence type="ECO:0000256" key="7">
    <source>
        <dbReference type="ARBA" id="ARBA00023288"/>
    </source>
</evidence>
<feature type="compositionally biased region" description="Low complexity" evidence="8">
    <location>
        <begin position="155"/>
        <end position="184"/>
    </location>
</feature>
<keyword evidence="3" id="KW-0336">GPI-anchor</keyword>
<evidence type="ECO:0000256" key="5">
    <source>
        <dbReference type="ARBA" id="ARBA00023136"/>
    </source>
</evidence>
<organism evidence="11 12">
    <name type="scientific">Favolaschia claudopus</name>
    <dbReference type="NCBI Taxonomy" id="2862362"/>
    <lineage>
        <taxon>Eukaryota</taxon>
        <taxon>Fungi</taxon>
        <taxon>Dikarya</taxon>
        <taxon>Basidiomycota</taxon>
        <taxon>Agaricomycotina</taxon>
        <taxon>Agaricomycetes</taxon>
        <taxon>Agaricomycetidae</taxon>
        <taxon>Agaricales</taxon>
        <taxon>Marasmiineae</taxon>
        <taxon>Mycenaceae</taxon>
        <taxon>Favolaschia</taxon>
    </lineage>
</organism>
<gene>
    <name evidence="11" type="ORF">R3P38DRAFT_2824396</name>
</gene>
<evidence type="ECO:0000256" key="3">
    <source>
        <dbReference type="ARBA" id="ARBA00022622"/>
    </source>
</evidence>
<dbReference type="GO" id="GO:0098552">
    <property type="term" value="C:side of membrane"/>
    <property type="evidence" value="ECO:0007669"/>
    <property type="project" value="UniProtKB-KW"/>
</dbReference>
<evidence type="ECO:0000256" key="9">
    <source>
        <dbReference type="SAM" id="SignalP"/>
    </source>
</evidence>
<evidence type="ECO:0000256" key="4">
    <source>
        <dbReference type="ARBA" id="ARBA00022729"/>
    </source>
</evidence>
<evidence type="ECO:0000256" key="8">
    <source>
        <dbReference type="SAM" id="MobiDB-lite"/>
    </source>
</evidence>
<feature type="signal peptide" evidence="9">
    <location>
        <begin position="1"/>
        <end position="18"/>
    </location>
</feature>
<keyword evidence="12" id="KW-1185">Reference proteome</keyword>
<name>A0AAW0EGJ8_9AGAR</name>
<dbReference type="Pfam" id="PF20238">
    <property type="entry name" value="BIM1-like_dom"/>
    <property type="match status" value="1"/>
</dbReference>
<accession>A0AAW0EGJ8</accession>
<keyword evidence="5" id="KW-0472">Membrane</keyword>
<dbReference type="PANTHER" id="PTHR34992">
    <property type="entry name" value="HYPHAL ANASTAMOSIS-7 PROTEIN"/>
    <property type="match status" value="1"/>
</dbReference>
<evidence type="ECO:0000256" key="2">
    <source>
        <dbReference type="ARBA" id="ARBA00022475"/>
    </source>
</evidence>
<protein>
    <recommendedName>
        <fullName evidence="10">Copper acquisition factor BIM1-like domain-containing protein</fullName>
    </recommendedName>
</protein>
<feature type="region of interest" description="Disordered" evidence="8">
    <location>
        <begin position="152"/>
        <end position="184"/>
    </location>
</feature>
<sequence length="211" mass="21724">MLASTSFVLASLFGVAYSHFQLQFPAPRGKFVEDDEPTFCDGYDNPATNRTAFPITGGFFKLNSEHQTWTIGVNLTTNQNPQNFADFSTTLFPFVQKTGEGVSCFPLDLSSAGVQDGQNVTLQVVFDGSDGHLYQCADLTISAAAKPSDSACNFASSSGSNTPSGSATAPPSQSSPSSSNPPNGALALGSRGALLALAVSVVGVAAGALVV</sequence>
<keyword evidence="7" id="KW-0449">Lipoprotein</keyword>
<evidence type="ECO:0000313" key="12">
    <source>
        <dbReference type="Proteomes" id="UP001362999"/>
    </source>
</evidence>
<evidence type="ECO:0000256" key="6">
    <source>
        <dbReference type="ARBA" id="ARBA00023180"/>
    </source>
</evidence>
<dbReference type="Proteomes" id="UP001362999">
    <property type="component" value="Unassembled WGS sequence"/>
</dbReference>
<dbReference type="GO" id="GO:0005886">
    <property type="term" value="C:plasma membrane"/>
    <property type="evidence" value="ECO:0007669"/>
    <property type="project" value="UniProtKB-SubCell"/>
</dbReference>
<dbReference type="PANTHER" id="PTHR34992:SF11">
    <property type="entry name" value="COPPER ACQUISITION FACTOR BIM1-LIKE DOMAIN-CONTAINING PROTEIN"/>
    <property type="match status" value="1"/>
</dbReference>
<dbReference type="EMBL" id="JAWWNJ010000001">
    <property type="protein sequence ID" value="KAK7064421.1"/>
    <property type="molecule type" value="Genomic_DNA"/>
</dbReference>
<evidence type="ECO:0000313" key="11">
    <source>
        <dbReference type="EMBL" id="KAK7064421.1"/>
    </source>
</evidence>